<evidence type="ECO:0008006" key="3">
    <source>
        <dbReference type="Google" id="ProtNLM"/>
    </source>
</evidence>
<name>A0A0A2SSN5_9GAMM</name>
<dbReference type="PANTHER" id="PTHR42194">
    <property type="entry name" value="UPF0276 PROTEIN HI_1600"/>
    <property type="match status" value="1"/>
</dbReference>
<accession>A0A0A2SSN5</accession>
<evidence type="ECO:0000313" key="2">
    <source>
        <dbReference type="Proteomes" id="UP000054422"/>
    </source>
</evidence>
<dbReference type="InterPro" id="IPR036237">
    <property type="entry name" value="Xyl_isomerase-like_sf"/>
</dbReference>
<dbReference type="PANTHER" id="PTHR42194:SF1">
    <property type="entry name" value="UPF0276 PROTEIN HI_1600"/>
    <property type="match status" value="1"/>
</dbReference>
<dbReference type="SUPFAM" id="SSF51658">
    <property type="entry name" value="Xylose isomerase-like"/>
    <property type="match status" value="1"/>
</dbReference>
<sequence length="276" mass="31837">MPEQDYMDASRPLFESGDVDIIEWSFDMCWGRKIPQPCLDLLTKYSSQGCLLGHGVSFSILTAKRTKRQELWLQYLQNEVNQLNYQRISEHFGFLSTNTFIQGPPLSMPFIPEMLEVGIKNLQQIKQIAKIPIGLENLGFAFCKQDVIEQGKFLTALLEAVDGFLLLDIHNIYCHMINFDMSLDEILDSLPLDRAKEMHISGGSFRSIEQNNRNIYCDSHDAAIPQDLFLLLEKNLSRFSQIDSLIFERLGNTLSNHYEAAQFREDFMTLKSLIRR</sequence>
<organism evidence="1 2">
    <name type="scientific">Legionella norrlandica</name>
    <dbReference type="NCBI Taxonomy" id="1498499"/>
    <lineage>
        <taxon>Bacteria</taxon>
        <taxon>Pseudomonadati</taxon>
        <taxon>Pseudomonadota</taxon>
        <taxon>Gammaproteobacteria</taxon>
        <taxon>Legionellales</taxon>
        <taxon>Legionellaceae</taxon>
        <taxon>Legionella</taxon>
    </lineage>
</organism>
<comment type="caution">
    <text evidence="1">The sequence shown here is derived from an EMBL/GenBank/DDBJ whole genome shotgun (WGS) entry which is preliminary data.</text>
</comment>
<keyword evidence="2" id="KW-1185">Reference proteome</keyword>
<dbReference type="Gene3D" id="3.20.20.150">
    <property type="entry name" value="Divalent-metal-dependent TIM barrel enzymes"/>
    <property type="match status" value="1"/>
</dbReference>
<dbReference type="EMBL" id="JNCF01000071">
    <property type="protein sequence ID" value="KGP62404.1"/>
    <property type="molecule type" value="Genomic_DNA"/>
</dbReference>
<dbReference type="STRING" id="1498499.EP47_08290"/>
<dbReference type="AlphaFoldDB" id="A0A0A2SSN5"/>
<protein>
    <recommendedName>
        <fullName evidence="3">DUF692 domain-containing protein</fullName>
    </recommendedName>
</protein>
<evidence type="ECO:0000313" key="1">
    <source>
        <dbReference type="EMBL" id="KGP62404.1"/>
    </source>
</evidence>
<gene>
    <name evidence="1" type="ORF">EP47_08290</name>
</gene>
<dbReference type="InterPro" id="IPR007801">
    <property type="entry name" value="MbnB/TglH/ChrH"/>
</dbReference>
<reference evidence="1 2" key="1">
    <citation type="submission" date="2014-05" db="EMBL/GenBank/DDBJ databases">
        <authorList>
            <person name="Rizzardi K."/>
            <person name="Winiecka-Krusnell J."/>
            <person name="Ramliden M."/>
            <person name="Alm E."/>
            <person name="Andersson S."/>
            <person name="Byfors S."/>
        </authorList>
    </citation>
    <scope>NUCLEOTIDE SEQUENCE [LARGE SCALE GENOMIC DNA]</scope>
    <source>
        <strain evidence="1 2">LEGN</strain>
    </source>
</reference>
<dbReference type="Pfam" id="PF05114">
    <property type="entry name" value="MbnB_TglH_ChrH"/>
    <property type="match status" value="1"/>
</dbReference>
<proteinExistence type="predicted"/>
<dbReference type="Proteomes" id="UP000054422">
    <property type="component" value="Unassembled WGS sequence"/>
</dbReference>